<feature type="transmembrane region" description="Helical" evidence="10">
    <location>
        <begin position="203"/>
        <end position="224"/>
    </location>
</feature>
<evidence type="ECO:0000256" key="5">
    <source>
        <dbReference type="ARBA" id="ARBA00022989"/>
    </source>
</evidence>
<feature type="transmembrane region" description="Helical" evidence="10">
    <location>
        <begin position="292"/>
        <end position="313"/>
    </location>
</feature>
<feature type="transmembrane region" description="Helical" evidence="10">
    <location>
        <begin position="231"/>
        <end position="247"/>
    </location>
</feature>
<evidence type="ECO:0000259" key="11">
    <source>
        <dbReference type="PROSITE" id="PS50042"/>
    </source>
</evidence>
<evidence type="ECO:0000256" key="7">
    <source>
        <dbReference type="ARBA" id="ARBA00023065"/>
    </source>
</evidence>
<dbReference type="Gene3D" id="6.10.140.1330">
    <property type="match status" value="1"/>
</dbReference>
<keyword evidence="7" id="KW-0406">Ion transport</keyword>
<dbReference type="InterPro" id="IPR014710">
    <property type="entry name" value="RmlC-like_jellyroll"/>
</dbReference>
<gene>
    <name evidence="12" type="ORF">AAEO60_10625</name>
</gene>
<keyword evidence="9" id="KW-0739">Sodium transport</keyword>
<dbReference type="RefSeq" id="WP_341673691.1">
    <property type="nucleotide sequence ID" value="NZ_JBBYHV010000002.1"/>
</dbReference>
<keyword evidence="6" id="KW-0915">Sodium</keyword>
<dbReference type="SUPFAM" id="SSF51206">
    <property type="entry name" value="cAMP-binding domain-like"/>
    <property type="match status" value="1"/>
</dbReference>
<feature type="transmembrane region" description="Helical" evidence="10">
    <location>
        <begin position="71"/>
        <end position="92"/>
    </location>
</feature>
<feature type="transmembrane region" description="Helical" evidence="10">
    <location>
        <begin position="319"/>
        <end position="340"/>
    </location>
</feature>
<keyword evidence="3" id="KW-1003">Cell membrane</keyword>
<feature type="transmembrane region" description="Helical" evidence="10">
    <location>
        <begin position="130"/>
        <end position="153"/>
    </location>
</feature>
<dbReference type="InterPro" id="IPR000595">
    <property type="entry name" value="cNMP-bd_dom"/>
</dbReference>
<dbReference type="PANTHER" id="PTHR10110">
    <property type="entry name" value="SODIUM/HYDROGEN EXCHANGER"/>
    <property type="match status" value="1"/>
</dbReference>
<accession>A0ABU9IFC7</accession>
<dbReference type="PROSITE" id="PS00888">
    <property type="entry name" value="CNMP_BINDING_1"/>
    <property type="match status" value="1"/>
</dbReference>
<evidence type="ECO:0000256" key="3">
    <source>
        <dbReference type="ARBA" id="ARBA00022475"/>
    </source>
</evidence>
<evidence type="ECO:0000256" key="6">
    <source>
        <dbReference type="ARBA" id="ARBA00023053"/>
    </source>
</evidence>
<keyword evidence="8 10" id="KW-0472">Membrane</keyword>
<feature type="transmembrane region" description="Helical" evidence="10">
    <location>
        <begin position="6"/>
        <end position="26"/>
    </location>
</feature>
<keyword evidence="5 10" id="KW-1133">Transmembrane helix</keyword>
<dbReference type="Pfam" id="PF00999">
    <property type="entry name" value="Na_H_Exchanger"/>
    <property type="match status" value="1"/>
</dbReference>
<dbReference type="SMART" id="SM00100">
    <property type="entry name" value="cNMP"/>
    <property type="match status" value="1"/>
</dbReference>
<feature type="transmembrane region" description="Helical" evidence="10">
    <location>
        <begin position="33"/>
        <end position="51"/>
    </location>
</feature>
<evidence type="ECO:0000256" key="4">
    <source>
        <dbReference type="ARBA" id="ARBA00022692"/>
    </source>
</evidence>
<dbReference type="InterPro" id="IPR018422">
    <property type="entry name" value="Cation/H_exchanger_CPA1"/>
</dbReference>
<feature type="transmembrane region" description="Helical" evidence="10">
    <location>
        <begin position="104"/>
        <end position="124"/>
    </location>
</feature>
<feature type="domain" description="Cyclic nucleotide-binding" evidence="11">
    <location>
        <begin position="708"/>
        <end position="805"/>
    </location>
</feature>
<feature type="transmembrane region" description="Helical" evidence="10">
    <location>
        <begin position="361"/>
        <end position="380"/>
    </location>
</feature>
<name>A0ABU9IFC7_9SPHN</name>
<dbReference type="PROSITE" id="PS00889">
    <property type="entry name" value="CNMP_BINDING_2"/>
    <property type="match status" value="1"/>
</dbReference>
<dbReference type="Pfam" id="PF00027">
    <property type="entry name" value="cNMP_binding"/>
    <property type="match status" value="1"/>
</dbReference>
<dbReference type="PRINTS" id="PR01084">
    <property type="entry name" value="NAHEXCHNGR"/>
</dbReference>
<keyword evidence="4 10" id="KW-0812">Transmembrane</keyword>
<evidence type="ECO:0000313" key="13">
    <source>
        <dbReference type="Proteomes" id="UP001497045"/>
    </source>
</evidence>
<feature type="transmembrane region" description="Helical" evidence="10">
    <location>
        <begin position="392"/>
        <end position="415"/>
    </location>
</feature>
<dbReference type="InterPro" id="IPR018490">
    <property type="entry name" value="cNMP-bd_dom_sf"/>
</dbReference>
<evidence type="ECO:0000256" key="1">
    <source>
        <dbReference type="ARBA" id="ARBA00004651"/>
    </source>
</evidence>
<evidence type="ECO:0000313" key="12">
    <source>
        <dbReference type="EMBL" id="MEL1251128.1"/>
    </source>
</evidence>
<comment type="subcellular location">
    <subcellularLocation>
        <location evidence="1">Cell membrane</location>
        <topology evidence="1">Multi-pass membrane protein</topology>
    </subcellularLocation>
</comment>
<dbReference type="EMBL" id="JBBYHV010000002">
    <property type="protein sequence ID" value="MEL1251128.1"/>
    <property type="molecule type" value="Genomic_DNA"/>
</dbReference>
<dbReference type="CDD" id="cd00038">
    <property type="entry name" value="CAP_ED"/>
    <property type="match status" value="1"/>
</dbReference>
<comment type="caution">
    <text evidence="12">The sequence shown here is derived from an EMBL/GenBank/DDBJ whole genome shotgun (WGS) entry which is preliminary data.</text>
</comment>
<proteinExistence type="predicted"/>
<dbReference type="Gene3D" id="2.60.120.10">
    <property type="entry name" value="Jelly Rolls"/>
    <property type="match status" value="1"/>
</dbReference>
<dbReference type="InterPro" id="IPR018488">
    <property type="entry name" value="cNMP-bd_CS"/>
</dbReference>
<feature type="transmembrane region" description="Helical" evidence="10">
    <location>
        <begin position="174"/>
        <end position="197"/>
    </location>
</feature>
<evidence type="ECO:0000256" key="10">
    <source>
        <dbReference type="SAM" id="Phobius"/>
    </source>
</evidence>
<dbReference type="InterPro" id="IPR006153">
    <property type="entry name" value="Cation/H_exchanger_TM"/>
</dbReference>
<dbReference type="PANTHER" id="PTHR10110:SF86">
    <property type="entry name" value="SODIUM_HYDROGEN EXCHANGER 7"/>
    <property type="match status" value="1"/>
</dbReference>
<keyword evidence="13" id="KW-1185">Reference proteome</keyword>
<dbReference type="PROSITE" id="PS50042">
    <property type="entry name" value="CNMP_BINDING_3"/>
    <property type="match status" value="1"/>
</dbReference>
<evidence type="ECO:0000256" key="2">
    <source>
        <dbReference type="ARBA" id="ARBA00022448"/>
    </source>
</evidence>
<sequence>MHEGVGLSILGLFGLLTIAVLMLPVTRRLRLPYTVFIAAIGIGLSVVFLPLQGLELGMIGDFRDAASSFGLTSEIVFFVFLPALVFESALSIDVRRLLADIWPILLLAILGLLVSAFLVGGALWLVASVPFVVCLLLGAILSATDPVAVVAIFKDLGAPKRLAVLVEGESLFNDATAIVLFNILAAMILTGAGASLMAGMQSFLTVFVGGIIVGFIMAWMFVMVIRHVRNMAVVEVTLTISLAYLSFLVAEHYLHVSGVMATVVAALVIGSRGRTAISADGWHLLKETWETIGFWANSLIFVLVGLAVPAILSSLAPDYWLVLSIALVSAFVARAGLTYIMVPAIAALRIGMPVSVGFRSVMWWGGLRGAVSLALALSVYENPSFPIEVREFVVTLVCGFVLFTLLVNAPTVGFVMRFFGLDKLSASDLVVRRRAIDKVRSAIANDLPTLASRQRIAPETASMVVADYEGEAEEHADEASADAQLSKDDWLKIGLLSLIGQEREAYLDQYAAGHIAPHIAQILLGCADDIRDQSKADGVDGWVRGHKTALEFDWQFRLALFLQRRFQTSRMLAQRLASRFESLRTMRLAVLEVKDKGLHDLEQITGPEILAQLSRLLDERENEISKALLAIRKQYPDYADSLDRRYLKRCAIRQERESYDRLSEEAIIGGELLLNLQDNLDGQYHSLSRQPRLDLGLTREQLIAKVPMFKALSDDQRQAVAKLLSPQLSVPDEIVIREGDPGTGMYFVSSGAVQAEIQPVPAIIGTGGFFGEMSLVIEQPRTANVVSLGYCELLALSRRDFETLMDLDDGISDIIKSVARERQEELSGN</sequence>
<keyword evidence="2" id="KW-0813">Transport</keyword>
<dbReference type="InterPro" id="IPR004709">
    <property type="entry name" value="NaH_exchanger"/>
</dbReference>
<organism evidence="12 13">
    <name type="scientific">Aurantiacibacter gilvus</name>
    <dbReference type="NCBI Taxonomy" id="3139141"/>
    <lineage>
        <taxon>Bacteria</taxon>
        <taxon>Pseudomonadati</taxon>
        <taxon>Pseudomonadota</taxon>
        <taxon>Alphaproteobacteria</taxon>
        <taxon>Sphingomonadales</taxon>
        <taxon>Erythrobacteraceae</taxon>
        <taxon>Aurantiacibacter</taxon>
    </lineage>
</organism>
<reference evidence="12 13" key="1">
    <citation type="submission" date="2024-04" db="EMBL/GenBank/DDBJ databases">
        <title>Aurantiacibacter sp. DGU6 16S ribosomal RNA gene Genome sequencing and assembly.</title>
        <authorList>
            <person name="Park S."/>
        </authorList>
    </citation>
    <scope>NUCLEOTIDE SEQUENCE [LARGE SCALE GENOMIC DNA]</scope>
    <source>
        <strain evidence="12 13">DGU6</strain>
    </source>
</reference>
<dbReference type="Proteomes" id="UP001497045">
    <property type="component" value="Unassembled WGS sequence"/>
</dbReference>
<evidence type="ECO:0000256" key="9">
    <source>
        <dbReference type="ARBA" id="ARBA00023201"/>
    </source>
</evidence>
<evidence type="ECO:0000256" key="8">
    <source>
        <dbReference type="ARBA" id="ARBA00023136"/>
    </source>
</evidence>
<protein>
    <submittedName>
        <fullName evidence="12">Cation:proton antiporter</fullName>
    </submittedName>
</protein>